<dbReference type="STRING" id="395494.Galf_1749"/>
<name>D9SGW3_GALCS</name>
<keyword evidence="3" id="KW-1185">Reference proteome</keyword>
<evidence type="ECO:0000313" key="3">
    <source>
        <dbReference type="Proteomes" id="UP000001235"/>
    </source>
</evidence>
<sequence precursor="true">MNRRELLLGGMALAGAALVGNAEAAEHDHMAHEHHHGAAGNAALAKSAADCVQTGEVCLAHCLILLGDGEKEMAACAKSVSQMLALCGALQQLANQNSKLLPKLAALAQDACNQCEEACKKHAEKHQECKACGESCAACAKECKKLSA</sequence>
<dbReference type="Pfam" id="PF03860">
    <property type="entry name" value="Csp"/>
    <property type="match status" value="1"/>
</dbReference>
<dbReference type="Proteomes" id="UP000001235">
    <property type="component" value="Chromosome"/>
</dbReference>
<dbReference type="InterPro" id="IPR030913">
    <property type="entry name" value="Csp1_Cys_rich"/>
</dbReference>
<protein>
    <recommendedName>
        <fullName evidence="4">Four-helix bundle copper-binding protein</fullName>
    </recommendedName>
</protein>
<dbReference type="PANTHER" id="PTHR37310">
    <property type="entry name" value="CYTOPLASMIC PROTEIN-RELATED"/>
    <property type="match status" value="1"/>
</dbReference>
<dbReference type="NCBIfam" id="TIGR04401">
    <property type="entry name" value="TAT_Cys_rich"/>
    <property type="match status" value="1"/>
</dbReference>
<evidence type="ECO:0000256" key="1">
    <source>
        <dbReference type="SAM" id="SignalP"/>
    </source>
</evidence>
<proteinExistence type="predicted"/>
<keyword evidence="1" id="KW-0732">Signal</keyword>
<dbReference type="InterPro" id="IPR005560">
    <property type="entry name" value="Csp_YhjQ"/>
</dbReference>
<feature type="signal peptide" evidence="1">
    <location>
        <begin position="1"/>
        <end position="24"/>
    </location>
</feature>
<dbReference type="eggNOG" id="ENOG5032W2D">
    <property type="taxonomic scope" value="Bacteria"/>
</dbReference>
<dbReference type="PANTHER" id="PTHR37310:SF1">
    <property type="entry name" value="CYTOPLASMIC PROTEIN"/>
    <property type="match status" value="1"/>
</dbReference>
<gene>
    <name evidence="2" type="ordered locus">Galf_1749</name>
</gene>
<dbReference type="OrthoDB" id="5396211at2"/>
<dbReference type="HOGENOM" id="CLU_1766581_0_0_4"/>
<dbReference type="Gene3D" id="1.20.1270.360">
    <property type="match status" value="1"/>
</dbReference>
<feature type="chain" id="PRO_5003128207" description="Four-helix bundle copper-binding protein" evidence="1">
    <location>
        <begin position="25"/>
        <end position="148"/>
    </location>
</feature>
<dbReference type="KEGG" id="gca:Galf_1749"/>
<accession>D9SGW3</accession>
<dbReference type="EMBL" id="CP002159">
    <property type="protein sequence ID" value="ADL55760.1"/>
    <property type="molecule type" value="Genomic_DNA"/>
</dbReference>
<reference evidence="2 3" key="1">
    <citation type="submission" date="2010-08" db="EMBL/GenBank/DDBJ databases">
        <title>Complete sequence of Gallionella capsiferriformans ES-2.</title>
        <authorList>
            <consortium name="US DOE Joint Genome Institute"/>
            <person name="Lucas S."/>
            <person name="Copeland A."/>
            <person name="Lapidus A."/>
            <person name="Cheng J.-F."/>
            <person name="Bruce D."/>
            <person name="Goodwin L."/>
            <person name="Pitluck S."/>
            <person name="Chertkov O."/>
            <person name="Davenport K.W."/>
            <person name="Detter J.C."/>
            <person name="Han C."/>
            <person name="Tapia R."/>
            <person name="Land M."/>
            <person name="Hauser L."/>
            <person name="Chang Y.-J."/>
            <person name="Jeffries C."/>
            <person name="Kyrpides N."/>
            <person name="Ivanova N."/>
            <person name="Mikhailova N."/>
            <person name="Shelobolina E.S."/>
            <person name="Picardal F."/>
            <person name="Roden E."/>
            <person name="Emerson D."/>
            <person name="Woyke T."/>
        </authorList>
    </citation>
    <scope>NUCLEOTIDE SEQUENCE [LARGE SCALE GENOMIC DNA]</scope>
    <source>
        <strain evidence="2 3">ES-2</strain>
    </source>
</reference>
<dbReference type="RefSeq" id="WP_013293698.1">
    <property type="nucleotide sequence ID" value="NC_014394.1"/>
</dbReference>
<evidence type="ECO:0000313" key="2">
    <source>
        <dbReference type="EMBL" id="ADL55760.1"/>
    </source>
</evidence>
<dbReference type="AlphaFoldDB" id="D9SGW3"/>
<organism evidence="2 3">
    <name type="scientific">Gallionella capsiferriformans (strain ES-2)</name>
    <name type="common">Gallionella ferruginea capsiferriformans (strain ES-2)</name>
    <dbReference type="NCBI Taxonomy" id="395494"/>
    <lineage>
        <taxon>Bacteria</taxon>
        <taxon>Pseudomonadati</taxon>
        <taxon>Pseudomonadota</taxon>
        <taxon>Betaproteobacteria</taxon>
        <taxon>Nitrosomonadales</taxon>
        <taxon>Gallionellaceae</taxon>
        <taxon>Gallionella</taxon>
    </lineage>
</organism>
<evidence type="ECO:0008006" key="4">
    <source>
        <dbReference type="Google" id="ProtNLM"/>
    </source>
</evidence>